<feature type="compositionally biased region" description="Basic and acidic residues" evidence="1">
    <location>
        <begin position="1"/>
        <end position="13"/>
    </location>
</feature>
<name>A0ABP0I4U1_9DINO</name>
<feature type="compositionally biased region" description="Low complexity" evidence="1">
    <location>
        <begin position="52"/>
        <end position="62"/>
    </location>
</feature>
<proteinExistence type="predicted"/>
<feature type="region of interest" description="Disordered" evidence="1">
    <location>
        <begin position="1"/>
        <end position="24"/>
    </location>
</feature>
<evidence type="ECO:0000313" key="2">
    <source>
        <dbReference type="EMBL" id="CAK8996453.1"/>
    </source>
</evidence>
<sequence>RGDVDRLIEDCSGRNRLGGPSGSFLAQTLGAAQRKRLEGGRTCEKGLVGRSLLQQQDSPPRQSRQERVGQGKQGARTQRQPADCFRCATRGAPTAAVAGCPPGLSHQRALREGASVGGESPAERMLWGTMSLSAQLGVSSRDLFYPMEGLRTAGLLVGVVALHTGKEGKESSGAIAKDADAAEKTRTLRVSHSASPLALGAAVQAQVHGNHFVFSRFFDPDNVEQTQIEVLLQGSSSRLKNQILHALKINSSVGLLTRIDFRSCR</sequence>
<dbReference type="EMBL" id="CAXAMN010001825">
    <property type="protein sequence ID" value="CAK8996453.1"/>
    <property type="molecule type" value="Genomic_DNA"/>
</dbReference>
<reference evidence="2 3" key="1">
    <citation type="submission" date="2024-02" db="EMBL/GenBank/DDBJ databases">
        <authorList>
            <person name="Chen Y."/>
            <person name="Shah S."/>
            <person name="Dougan E. K."/>
            <person name="Thang M."/>
            <person name="Chan C."/>
        </authorList>
    </citation>
    <scope>NUCLEOTIDE SEQUENCE [LARGE SCALE GENOMIC DNA]</scope>
</reference>
<evidence type="ECO:0000256" key="1">
    <source>
        <dbReference type="SAM" id="MobiDB-lite"/>
    </source>
</evidence>
<organism evidence="2 3">
    <name type="scientific">Durusdinium trenchii</name>
    <dbReference type="NCBI Taxonomy" id="1381693"/>
    <lineage>
        <taxon>Eukaryota</taxon>
        <taxon>Sar</taxon>
        <taxon>Alveolata</taxon>
        <taxon>Dinophyceae</taxon>
        <taxon>Suessiales</taxon>
        <taxon>Symbiodiniaceae</taxon>
        <taxon>Durusdinium</taxon>
    </lineage>
</organism>
<accession>A0ABP0I4U1</accession>
<evidence type="ECO:0000313" key="3">
    <source>
        <dbReference type="Proteomes" id="UP001642484"/>
    </source>
</evidence>
<comment type="caution">
    <text evidence="2">The sequence shown here is derived from an EMBL/GenBank/DDBJ whole genome shotgun (WGS) entry which is preliminary data.</text>
</comment>
<gene>
    <name evidence="2" type="ORF">CCMP2556_LOCUS4458</name>
</gene>
<protein>
    <submittedName>
        <fullName evidence="2">Uncharacterized protein</fullName>
    </submittedName>
</protein>
<keyword evidence="3" id="KW-1185">Reference proteome</keyword>
<feature type="non-terminal residue" evidence="2">
    <location>
        <position position="1"/>
    </location>
</feature>
<feature type="region of interest" description="Disordered" evidence="1">
    <location>
        <begin position="48"/>
        <end position="81"/>
    </location>
</feature>
<dbReference type="Proteomes" id="UP001642484">
    <property type="component" value="Unassembled WGS sequence"/>
</dbReference>